<dbReference type="EMBL" id="JWZT01003741">
    <property type="protein sequence ID" value="KII65695.1"/>
    <property type="molecule type" value="Genomic_DNA"/>
</dbReference>
<dbReference type="PANTHER" id="PTHR11895:SF67">
    <property type="entry name" value="AMIDASE DOMAIN-CONTAINING PROTEIN"/>
    <property type="match status" value="1"/>
</dbReference>
<feature type="domain" description="Amidase" evidence="1">
    <location>
        <begin position="5"/>
        <end position="173"/>
    </location>
</feature>
<comment type="caution">
    <text evidence="2">The sequence shown here is derived from an EMBL/GenBank/DDBJ whole genome shotgun (WGS) entry which is preliminary data.</text>
</comment>
<proteinExistence type="predicted"/>
<accession>A0A0C2MMX0</accession>
<keyword evidence="2" id="KW-0808">Transferase</keyword>
<name>A0A0C2MMX0_THEKT</name>
<reference evidence="2 3" key="1">
    <citation type="journal article" date="2014" name="Genome Biol. Evol.">
        <title>The genome of the myxosporean Thelohanellus kitauei shows adaptations to nutrient acquisition within its fish host.</title>
        <authorList>
            <person name="Yang Y."/>
            <person name="Xiong J."/>
            <person name="Zhou Z."/>
            <person name="Huo F."/>
            <person name="Miao W."/>
            <person name="Ran C."/>
            <person name="Liu Y."/>
            <person name="Zhang J."/>
            <person name="Feng J."/>
            <person name="Wang M."/>
            <person name="Wang M."/>
            <person name="Wang L."/>
            <person name="Yao B."/>
        </authorList>
    </citation>
    <scope>NUCLEOTIDE SEQUENCE [LARGE SCALE GENOMIC DNA]</scope>
    <source>
        <strain evidence="2">Wuqing</strain>
    </source>
</reference>
<dbReference type="SUPFAM" id="SSF75304">
    <property type="entry name" value="Amidase signature (AS) enzymes"/>
    <property type="match status" value="1"/>
</dbReference>
<evidence type="ECO:0000313" key="2">
    <source>
        <dbReference type="EMBL" id="KII65695.1"/>
    </source>
</evidence>
<evidence type="ECO:0000313" key="3">
    <source>
        <dbReference type="Proteomes" id="UP000031668"/>
    </source>
</evidence>
<dbReference type="GO" id="GO:0016740">
    <property type="term" value="F:transferase activity"/>
    <property type="evidence" value="ECO:0007669"/>
    <property type="project" value="UniProtKB-KW"/>
</dbReference>
<dbReference type="Gene3D" id="3.90.1300.10">
    <property type="entry name" value="Amidase signature (AS) domain"/>
    <property type="match status" value="1"/>
</dbReference>
<sequence length="187" mass="19731">MSDRTAFCVQKLIDAGALLIGTTSMPQFGTNAIGFNTSPKLSSPKNVWDNQHYAGGSSSGSGIVVALGLCPFAVGSDSLGSIRIPSGCSGIVGLRPTFSRVSNSDCSEVWTEDPFQTIGPMASCIRDAAAIYLTMAGPDPGFSQGLHQPPLQPPLFSEFDLSKIRFGYYSDYLSNADPSQLCSFDEG</sequence>
<dbReference type="AlphaFoldDB" id="A0A0C2MMX0"/>
<keyword evidence="3" id="KW-1185">Reference proteome</keyword>
<evidence type="ECO:0000259" key="1">
    <source>
        <dbReference type="Pfam" id="PF01425"/>
    </source>
</evidence>
<dbReference type="InterPro" id="IPR023631">
    <property type="entry name" value="Amidase_dom"/>
</dbReference>
<dbReference type="OrthoDB" id="421993at2759"/>
<gene>
    <name evidence="2" type="ORF">RF11_16107</name>
</gene>
<protein>
    <submittedName>
        <fullName evidence="2">Glutamyl-tRNA(Gln) amidotransferase subunit A</fullName>
    </submittedName>
</protein>
<dbReference type="InterPro" id="IPR036928">
    <property type="entry name" value="AS_sf"/>
</dbReference>
<dbReference type="PANTHER" id="PTHR11895">
    <property type="entry name" value="TRANSAMIDASE"/>
    <property type="match status" value="1"/>
</dbReference>
<dbReference type="InterPro" id="IPR000120">
    <property type="entry name" value="Amidase"/>
</dbReference>
<dbReference type="Pfam" id="PF01425">
    <property type="entry name" value="Amidase"/>
    <property type="match status" value="1"/>
</dbReference>
<dbReference type="Proteomes" id="UP000031668">
    <property type="component" value="Unassembled WGS sequence"/>
</dbReference>
<organism evidence="2 3">
    <name type="scientific">Thelohanellus kitauei</name>
    <name type="common">Myxosporean</name>
    <dbReference type="NCBI Taxonomy" id="669202"/>
    <lineage>
        <taxon>Eukaryota</taxon>
        <taxon>Metazoa</taxon>
        <taxon>Cnidaria</taxon>
        <taxon>Myxozoa</taxon>
        <taxon>Myxosporea</taxon>
        <taxon>Bivalvulida</taxon>
        <taxon>Platysporina</taxon>
        <taxon>Myxobolidae</taxon>
        <taxon>Thelohanellus</taxon>
    </lineage>
</organism>